<dbReference type="GO" id="GO:0005737">
    <property type="term" value="C:cytoplasm"/>
    <property type="evidence" value="ECO:0007669"/>
    <property type="project" value="TreeGrafter"/>
</dbReference>
<reference evidence="6 7" key="1">
    <citation type="submission" date="2019-02" db="EMBL/GenBank/DDBJ databases">
        <title>Deep-cultivation of Planctomycetes and their phenomic and genomic characterization uncovers novel biology.</title>
        <authorList>
            <person name="Wiegand S."/>
            <person name="Jogler M."/>
            <person name="Boedeker C."/>
            <person name="Pinto D."/>
            <person name="Vollmers J."/>
            <person name="Rivas-Marin E."/>
            <person name="Kohn T."/>
            <person name="Peeters S.H."/>
            <person name="Heuer A."/>
            <person name="Rast P."/>
            <person name="Oberbeckmann S."/>
            <person name="Bunk B."/>
            <person name="Jeske O."/>
            <person name="Meyerdierks A."/>
            <person name="Storesund J.E."/>
            <person name="Kallscheuer N."/>
            <person name="Luecker S."/>
            <person name="Lage O.M."/>
            <person name="Pohl T."/>
            <person name="Merkel B.J."/>
            <person name="Hornburger P."/>
            <person name="Mueller R.-W."/>
            <person name="Bruemmer F."/>
            <person name="Labrenz M."/>
            <person name="Spormann A.M."/>
            <person name="Op Den Camp H."/>
            <person name="Overmann J."/>
            <person name="Amann R."/>
            <person name="Jetten M.S.M."/>
            <person name="Mascher T."/>
            <person name="Medema M.H."/>
            <person name="Devos D.P."/>
            <person name="Kaster A.-K."/>
            <person name="Ovreas L."/>
            <person name="Rohde M."/>
            <person name="Galperin M.Y."/>
            <person name="Jogler C."/>
        </authorList>
    </citation>
    <scope>NUCLEOTIDE SEQUENCE [LARGE SCALE GENOMIC DNA]</scope>
    <source>
        <strain evidence="6 7">Poly51</strain>
    </source>
</reference>
<keyword evidence="7" id="KW-1185">Reference proteome</keyword>
<dbReference type="GO" id="GO:0046872">
    <property type="term" value="F:metal ion binding"/>
    <property type="evidence" value="ECO:0007669"/>
    <property type="project" value="UniProtKB-KW"/>
</dbReference>
<dbReference type="PANTHER" id="PTHR13799:SF14">
    <property type="entry name" value="GTP CYCLOHYDROLASE 1 TYPE 2 HOMOLOG"/>
    <property type="match status" value="1"/>
</dbReference>
<dbReference type="NCBIfam" id="TIGR00486">
    <property type="entry name" value="YbgI_SA1388"/>
    <property type="match status" value="1"/>
</dbReference>
<feature type="binding site" evidence="5">
    <location>
        <position position="227"/>
    </location>
    <ligand>
        <name>a divalent metal cation</name>
        <dbReference type="ChEBI" id="CHEBI:60240"/>
        <label>1</label>
    </ligand>
</feature>
<dbReference type="PANTHER" id="PTHR13799">
    <property type="entry name" value="NGG1 INTERACTING FACTOR 3"/>
    <property type="match status" value="1"/>
</dbReference>
<dbReference type="EMBL" id="SJPW01000002">
    <property type="protein sequence ID" value="TWU59066.1"/>
    <property type="molecule type" value="Genomic_DNA"/>
</dbReference>
<accession>A0A5C6FG61</accession>
<gene>
    <name evidence="6" type="ORF">Poly51_18510</name>
</gene>
<evidence type="ECO:0000313" key="6">
    <source>
        <dbReference type="EMBL" id="TWU59066.1"/>
    </source>
</evidence>
<name>A0A5C6FG61_9BACT</name>
<dbReference type="Gene3D" id="3.40.1390.30">
    <property type="entry name" value="NIF3 (NGG1p interacting factor 3)-like"/>
    <property type="match status" value="2"/>
</dbReference>
<comment type="caution">
    <text evidence="6">The sequence shown here is derived from an EMBL/GenBank/DDBJ whole genome shotgun (WGS) entry which is preliminary data.</text>
</comment>
<feature type="binding site" evidence="5">
    <location>
        <position position="223"/>
    </location>
    <ligand>
        <name>a divalent metal cation</name>
        <dbReference type="ChEBI" id="CHEBI:60240"/>
        <label>1</label>
    </ligand>
</feature>
<dbReference type="FunFam" id="3.40.1390.30:FF:000001">
    <property type="entry name" value="GTP cyclohydrolase 1 type 2"/>
    <property type="match status" value="1"/>
</dbReference>
<evidence type="ECO:0000256" key="5">
    <source>
        <dbReference type="PIRSR" id="PIRSR602678-1"/>
    </source>
</evidence>
<dbReference type="InterPro" id="IPR002678">
    <property type="entry name" value="DUF34/NIF3"/>
</dbReference>
<comment type="subunit">
    <text evidence="2">Homohexamer.</text>
</comment>
<dbReference type="SUPFAM" id="SSF102705">
    <property type="entry name" value="NIF3 (NGG1p interacting factor 3)-like"/>
    <property type="match status" value="1"/>
</dbReference>
<evidence type="ECO:0000256" key="2">
    <source>
        <dbReference type="ARBA" id="ARBA00011643"/>
    </source>
</evidence>
<keyword evidence="4 5" id="KW-0479">Metal-binding</keyword>
<feature type="binding site" evidence="5">
    <location>
        <position position="53"/>
    </location>
    <ligand>
        <name>a divalent metal cation</name>
        <dbReference type="ChEBI" id="CHEBI:60240"/>
        <label>1</label>
    </ligand>
</feature>
<dbReference type="GO" id="GO:0016787">
    <property type="term" value="F:hydrolase activity"/>
    <property type="evidence" value="ECO:0007669"/>
    <property type="project" value="UniProtKB-KW"/>
</dbReference>
<dbReference type="InterPro" id="IPR036069">
    <property type="entry name" value="DUF34/NIF3_sf"/>
</dbReference>
<feature type="binding site" evidence="5">
    <location>
        <position position="91"/>
    </location>
    <ligand>
        <name>a divalent metal cation</name>
        <dbReference type="ChEBI" id="CHEBI:60240"/>
        <label>1</label>
    </ligand>
</feature>
<dbReference type="AlphaFoldDB" id="A0A5C6FG61"/>
<evidence type="ECO:0000256" key="4">
    <source>
        <dbReference type="ARBA" id="ARBA00022723"/>
    </source>
</evidence>
<feature type="binding site" evidence="5">
    <location>
        <position position="52"/>
    </location>
    <ligand>
        <name>a divalent metal cation</name>
        <dbReference type="ChEBI" id="CHEBI:60240"/>
        <label>1</label>
    </ligand>
</feature>
<protein>
    <recommendedName>
        <fullName evidence="3">GTP cyclohydrolase 1 type 2 homolog</fullName>
    </recommendedName>
</protein>
<proteinExistence type="inferred from homology"/>
<organism evidence="6 7">
    <name type="scientific">Rubripirellula tenax</name>
    <dbReference type="NCBI Taxonomy" id="2528015"/>
    <lineage>
        <taxon>Bacteria</taxon>
        <taxon>Pseudomonadati</taxon>
        <taxon>Planctomycetota</taxon>
        <taxon>Planctomycetia</taxon>
        <taxon>Pirellulales</taxon>
        <taxon>Pirellulaceae</taxon>
        <taxon>Rubripirellula</taxon>
    </lineage>
</organism>
<dbReference type="Proteomes" id="UP000318288">
    <property type="component" value="Unassembled WGS sequence"/>
</dbReference>
<evidence type="ECO:0000256" key="1">
    <source>
        <dbReference type="ARBA" id="ARBA00006964"/>
    </source>
</evidence>
<evidence type="ECO:0000313" key="7">
    <source>
        <dbReference type="Proteomes" id="UP000318288"/>
    </source>
</evidence>
<keyword evidence="6" id="KW-0378">Hydrolase</keyword>
<sequence length="261" mass="27788">MAPLKLAEDWDNVGLLLGDRRSSIAKVMTCLTITPDVVEEAVESNVDLIVTHHPLPFKPLTKITTDSVTGKMLWRLVGAKIAVYSAHTAFDSAACGINQRWAESLELHSIEALVPSDAISDPKQLGTCLGAGRLGRLGQPVQLGQLASLAAQVAGHLNSEPKPRIVGSADDLVGKIAIACGSGGSFLAPAARRGCDALITGEATFHTCLEARSQGISLVLLGHYRSERFAMEFLSQQLSAEFPDLETWASRHECDPISPLG</sequence>
<dbReference type="Pfam" id="PF01784">
    <property type="entry name" value="DUF34_NIF3"/>
    <property type="match status" value="1"/>
</dbReference>
<evidence type="ECO:0000256" key="3">
    <source>
        <dbReference type="ARBA" id="ARBA00022112"/>
    </source>
</evidence>
<comment type="similarity">
    <text evidence="1">Belongs to the GTP cyclohydrolase I type 2/NIF3 family.</text>
</comment>